<evidence type="ECO:0000259" key="3">
    <source>
        <dbReference type="SMART" id="SM01027"/>
    </source>
</evidence>
<gene>
    <name evidence="4" type="ORF">SAMN04487860_1258</name>
</gene>
<dbReference type="PANTHER" id="PTHR11203:SF37">
    <property type="entry name" value="INTEGRATOR COMPLEX SUBUNIT 11"/>
    <property type="match status" value="1"/>
</dbReference>
<feature type="domain" description="Metallo-beta-lactamase" evidence="2">
    <location>
        <begin position="13"/>
        <end position="216"/>
    </location>
</feature>
<dbReference type="Proteomes" id="UP000184394">
    <property type="component" value="Unassembled WGS sequence"/>
</dbReference>
<protein>
    <submittedName>
        <fullName evidence="4">Metallo-beta-lactamase family protein</fullName>
    </submittedName>
</protein>
<dbReference type="SMART" id="SM00849">
    <property type="entry name" value="Lactamase_B"/>
    <property type="match status" value="1"/>
</dbReference>
<dbReference type="Pfam" id="PF10996">
    <property type="entry name" value="Beta-Casp"/>
    <property type="match status" value="1"/>
</dbReference>
<dbReference type="SMART" id="SM01027">
    <property type="entry name" value="Beta-Casp"/>
    <property type="match status" value="1"/>
</dbReference>
<dbReference type="GO" id="GO:0004521">
    <property type="term" value="F:RNA endonuclease activity"/>
    <property type="evidence" value="ECO:0007669"/>
    <property type="project" value="TreeGrafter"/>
</dbReference>
<dbReference type="RefSeq" id="WP_072952517.1">
    <property type="nucleotide sequence ID" value="NZ_FRCT01000025.1"/>
</dbReference>
<dbReference type="GO" id="GO:0016787">
    <property type="term" value="F:hydrolase activity"/>
    <property type="evidence" value="ECO:0007669"/>
    <property type="project" value="UniProtKB-KW"/>
</dbReference>
<dbReference type="SUPFAM" id="SSF56281">
    <property type="entry name" value="Metallo-hydrolase/oxidoreductase"/>
    <property type="match status" value="1"/>
</dbReference>
<evidence type="ECO:0000313" key="5">
    <source>
        <dbReference type="Proteomes" id="UP000184394"/>
    </source>
</evidence>
<dbReference type="InterPro" id="IPR001279">
    <property type="entry name" value="Metallo-B-lactamas"/>
</dbReference>
<name>A0A1M7MNL0_RUMFL</name>
<reference evidence="4 5" key="1">
    <citation type="submission" date="2016-11" db="EMBL/GenBank/DDBJ databases">
        <authorList>
            <person name="Jaros S."/>
            <person name="Januszkiewicz K."/>
            <person name="Wedrychowicz H."/>
        </authorList>
    </citation>
    <scope>NUCLEOTIDE SEQUENCE [LARGE SCALE GENOMIC DNA]</scope>
    <source>
        <strain evidence="4 5">Y1</strain>
    </source>
</reference>
<dbReference type="PANTHER" id="PTHR11203">
    <property type="entry name" value="CLEAVAGE AND POLYADENYLATION SPECIFICITY FACTOR FAMILY MEMBER"/>
    <property type="match status" value="1"/>
</dbReference>
<dbReference type="Gene3D" id="3.60.15.10">
    <property type="entry name" value="Ribonuclease Z/Hydroxyacylglutathione hydrolase-like"/>
    <property type="match status" value="1"/>
</dbReference>
<organism evidence="4 5">
    <name type="scientific">Ruminococcus flavefaciens</name>
    <dbReference type="NCBI Taxonomy" id="1265"/>
    <lineage>
        <taxon>Bacteria</taxon>
        <taxon>Bacillati</taxon>
        <taxon>Bacillota</taxon>
        <taxon>Clostridia</taxon>
        <taxon>Eubacteriales</taxon>
        <taxon>Oscillospiraceae</taxon>
        <taxon>Ruminococcus</taxon>
    </lineage>
</organism>
<keyword evidence="1" id="KW-0378">Hydrolase</keyword>
<dbReference type="OrthoDB" id="9803916at2"/>
<dbReference type="InterPro" id="IPR036866">
    <property type="entry name" value="RibonucZ/Hydroxyglut_hydro"/>
</dbReference>
<dbReference type="Gene3D" id="3.40.50.10890">
    <property type="match status" value="1"/>
</dbReference>
<feature type="domain" description="Beta-Casp" evidence="3">
    <location>
        <begin position="250"/>
        <end position="379"/>
    </location>
</feature>
<dbReference type="InterPro" id="IPR011108">
    <property type="entry name" value="RMMBL"/>
</dbReference>
<dbReference type="AlphaFoldDB" id="A0A1M7MNL0"/>
<sequence length="531" mass="58728">MKMTFIGATHEVTGSCTYIEACGKKFLVDFGMQQGEDIFENVQVPVSPSSIDFVLLTHAHIDHSGLLPLLYAGGFQGEIHATEATSNLCSVMLRDSAHIQEFEAEWRSRKAERRGDPNYEPLYTMEDALGAIELFVPHQYEKEVEICEGIKVLFRDAGHLLGSSSILLTLTEDGVTKTIAFSGDIGNIHQPLIRDPQHFANADYVVMESTYGNRIHDRPTDYTTSLAKVLQETFDRGGSVIIPSFAVGRTQEMLYFIRHIKSEGLVTGHDGFPVYVDSPLANEATDIFVNNRESCYDEEALSFVRQGINPIGFPDLIRTVTSNDSIAINSDERPKVIISASGMCEAGRIKHHLKHNLWKKQNTILFVGYQASNTLGRSLVEGAKRVKLFGETVKVAARITQLPGISGHADVNGLLEWAKAVSGVQRFFINHGEASSSESFAQRLRDELGKDVYVPYSGAEFDIAENVITIDAEPIPIPKKKNSANFSIAYSDLIAASDRLAALIKDSEGRTNADMRQLTEAIHKLCDSWKL</sequence>
<accession>A0A1M7MNL0</accession>
<dbReference type="CDD" id="cd16295">
    <property type="entry name" value="TTHA0252-CPSF-like_MBL-fold"/>
    <property type="match status" value="1"/>
</dbReference>
<proteinExistence type="predicted"/>
<dbReference type="Pfam" id="PF00753">
    <property type="entry name" value="Lactamase_B"/>
    <property type="match status" value="1"/>
</dbReference>
<evidence type="ECO:0000256" key="1">
    <source>
        <dbReference type="ARBA" id="ARBA00022801"/>
    </source>
</evidence>
<dbReference type="Pfam" id="PF07521">
    <property type="entry name" value="RMMBL"/>
    <property type="match status" value="1"/>
</dbReference>
<evidence type="ECO:0000313" key="4">
    <source>
        <dbReference type="EMBL" id="SHM92515.1"/>
    </source>
</evidence>
<dbReference type="InterPro" id="IPR022712">
    <property type="entry name" value="Beta_Casp"/>
</dbReference>
<dbReference type="EMBL" id="FRCT01000025">
    <property type="protein sequence ID" value="SHM92515.1"/>
    <property type="molecule type" value="Genomic_DNA"/>
</dbReference>
<evidence type="ECO:0000259" key="2">
    <source>
        <dbReference type="SMART" id="SM00849"/>
    </source>
</evidence>
<dbReference type="InterPro" id="IPR050698">
    <property type="entry name" value="MBL"/>
</dbReference>